<evidence type="ECO:0000313" key="3">
    <source>
        <dbReference type="EMBL" id="QDH13675.1"/>
    </source>
</evidence>
<keyword evidence="2" id="KW-0472">Membrane</keyword>
<feature type="region of interest" description="Disordered" evidence="1">
    <location>
        <begin position="145"/>
        <end position="168"/>
    </location>
</feature>
<feature type="transmembrane region" description="Helical" evidence="2">
    <location>
        <begin position="61"/>
        <end position="84"/>
    </location>
</feature>
<evidence type="ECO:0000256" key="2">
    <source>
        <dbReference type="SAM" id="Phobius"/>
    </source>
</evidence>
<keyword evidence="2" id="KW-1133">Transmembrane helix</keyword>
<feature type="transmembrane region" description="Helical" evidence="2">
    <location>
        <begin position="30"/>
        <end position="55"/>
    </location>
</feature>
<organism evidence="3 4">
    <name type="scientific">Formicincola oecophyllae</name>
    <dbReference type="NCBI Taxonomy" id="2558361"/>
    <lineage>
        <taxon>Bacteria</taxon>
        <taxon>Pseudomonadati</taxon>
        <taxon>Pseudomonadota</taxon>
        <taxon>Alphaproteobacteria</taxon>
        <taxon>Acetobacterales</taxon>
        <taxon>Acetobacteraceae</taxon>
        <taxon>Formicincola</taxon>
    </lineage>
</organism>
<reference evidence="3 4" key="1">
    <citation type="submission" date="2019-03" db="EMBL/GenBank/DDBJ databases">
        <title>The complete genome sequence of Swingsia_sp. F3b2 LMG30590(T).</title>
        <authorList>
            <person name="Chua K.-O."/>
            <person name="Chan K.-G."/>
            <person name="See-Too W.-S."/>
        </authorList>
    </citation>
    <scope>NUCLEOTIDE SEQUENCE [LARGE SCALE GENOMIC DNA]</scope>
    <source>
        <strain evidence="3 4">F3b2</strain>
    </source>
</reference>
<gene>
    <name evidence="3" type="ORF">E3E12_05145</name>
</gene>
<sequence>MTNPFELCQDALHAQGQLFAAIFKRFGMRAVMAAAMVVFLLGAFVTFHGVLWALFYTVLGLGALSSALCVLGFDLLGVLVFGFLMMRGRRPDRAEDQARMKRNAVMEDLRQSLAFSALTALLFGPLGRMLRDMIIRHVRNAFTKRHERAEEQPPIKQAPPKRGLFGRR</sequence>
<evidence type="ECO:0000256" key="1">
    <source>
        <dbReference type="SAM" id="MobiDB-lite"/>
    </source>
</evidence>
<evidence type="ECO:0008006" key="5">
    <source>
        <dbReference type="Google" id="ProtNLM"/>
    </source>
</evidence>
<keyword evidence="4" id="KW-1185">Reference proteome</keyword>
<protein>
    <recommendedName>
        <fullName evidence="5">Phage holin family protein</fullName>
    </recommendedName>
</protein>
<dbReference type="KEGG" id="swf:E3E12_05145"/>
<dbReference type="EMBL" id="CP038231">
    <property type="protein sequence ID" value="QDH13675.1"/>
    <property type="molecule type" value="Genomic_DNA"/>
</dbReference>
<dbReference type="Proteomes" id="UP000318709">
    <property type="component" value="Chromosome"/>
</dbReference>
<dbReference type="OrthoDB" id="7275975at2"/>
<keyword evidence="2" id="KW-0812">Transmembrane</keyword>
<proteinExistence type="predicted"/>
<dbReference type="RefSeq" id="WP_141443383.1">
    <property type="nucleotide sequence ID" value="NZ_CP038231.1"/>
</dbReference>
<evidence type="ECO:0000313" key="4">
    <source>
        <dbReference type="Proteomes" id="UP000318709"/>
    </source>
</evidence>
<dbReference type="AlphaFoldDB" id="A0A4Y6UC33"/>
<accession>A0A4Y6UC33</accession>
<name>A0A4Y6UC33_9PROT</name>